<keyword evidence="3 5" id="KW-0117">Actin capping</keyword>
<evidence type="ECO:0000256" key="3">
    <source>
        <dbReference type="ARBA" id="ARBA00022467"/>
    </source>
</evidence>
<dbReference type="InterPro" id="IPR042489">
    <property type="entry name" value="CapZ_alpha_1"/>
</dbReference>
<reference evidence="6 7" key="1">
    <citation type="submission" date="2024-02" db="EMBL/GenBank/DDBJ databases">
        <authorList>
            <person name="Daric V."/>
            <person name="Darras S."/>
        </authorList>
    </citation>
    <scope>NUCLEOTIDE SEQUENCE [LARGE SCALE GENOMIC DNA]</scope>
</reference>
<dbReference type="InterPro" id="IPR002189">
    <property type="entry name" value="CapZ_alpha"/>
</dbReference>
<evidence type="ECO:0000256" key="1">
    <source>
        <dbReference type="ARBA" id="ARBA00010479"/>
    </source>
</evidence>
<dbReference type="SUPFAM" id="SSF90096">
    <property type="entry name" value="Subunits of heterodimeric actin filament capping protein Capz"/>
    <property type="match status" value="1"/>
</dbReference>
<dbReference type="InterPro" id="IPR042276">
    <property type="entry name" value="CapZ_alpha/beta_2"/>
</dbReference>
<dbReference type="PANTHER" id="PTHR10653:SF0">
    <property type="entry name" value="F-ACTIN-CAPPING PROTEIN SUBUNIT ALPHA"/>
    <property type="match status" value="1"/>
</dbReference>
<comment type="caution">
    <text evidence="6">The sequence shown here is derived from an EMBL/GenBank/DDBJ whole genome shotgun (WGS) entry which is preliminary data.</text>
</comment>
<gene>
    <name evidence="6" type="ORF">CVLEPA_LOCUS23823</name>
</gene>
<proteinExistence type="inferred from homology"/>
<protein>
    <recommendedName>
        <fullName evidence="2 5">F-actin-capping protein subunit alpha</fullName>
    </recommendedName>
</protein>
<name>A0ABP0GIL4_CLALP</name>
<comment type="similarity">
    <text evidence="1 5">Belongs to the F-actin-capping protein alpha subunit family.</text>
</comment>
<dbReference type="PROSITE" id="PS00749">
    <property type="entry name" value="F_ACTIN_CAPPING_A_2"/>
    <property type="match status" value="1"/>
</dbReference>
<keyword evidence="4 5" id="KW-0009">Actin-binding</keyword>
<keyword evidence="7" id="KW-1185">Reference proteome</keyword>
<dbReference type="Gene3D" id="3.30.1140.60">
    <property type="entry name" value="F-actin capping protein, alpha subunit"/>
    <property type="match status" value="1"/>
</dbReference>
<dbReference type="EMBL" id="CAWYQH010000119">
    <property type="protein sequence ID" value="CAK8691243.1"/>
    <property type="molecule type" value="Genomic_DNA"/>
</dbReference>
<dbReference type="Pfam" id="PF01267">
    <property type="entry name" value="F-actin_cap_A"/>
    <property type="match status" value="1"/>
</dbReference>
<dbReference type="InterPro" id="IPR017865">
    <property type="entry name" value="F-actin_cap_asu_CS"/>
</dbReference>
<dbReference type="Gene3D" id="3.90.1150.210">
    <property type="entry name" value="F-actin capping protein, beta subunit"/>
    <property type="match status" value="1"/>
</dbReference>
<evidence type="ECO:0000256" key="5">
    <source>
        <dbReference type="RuleBase" id="RU365077"/>
    </source>
</evidence>
<evidence type="ECO:0000256" key="4">
    <source>
        <dbReference type="ARBA" id="ARBA00023203"/>
    </source>
</evidence>
<sequence length="284" mass="32190">MDDYGEQISDSEKARIAHDFIIHSPPGEVETVMKDVRTLLNNDNTFVDGMMSALTKYRMDQFSPVSVDDGSVLITNHGKLDEGRFLDPKSQRSFKYNVSSKSASDVQPEQVDSSVEGWRSEIENSIKDYIKNYYPNGVCTVYGNSGDGGESVIIVCIEDHKFSPENFWNGRWRSEWHVTIDGGNAKVVGLLKTQVHYYEDGNVQLVSQKECKDNLTVSSEKQIADDVAKLLAKCEFDYQNAIIDNYRSMSTTTFKALRRQLPVTRTRIDWNKILGYQIGKEIGK</sequence>
<evidence type="ECO:0000313" key="6">
    <source>
        <dbReference type="EMBL" id="CAK8691243.1"/>
    </source>
</evidence>
<evidence type="ECO:0000313" key="7">
    <source>
        <dbReference type="Proteomes" id="UP001642483"/>
    </source>
</evidence>
<evidence type="ECO:0000256" key="2">
    <source>
        <dbReference type="ARBA" id="ARBA00014038"/>
    </source>
</evidence>
<comment type="function">
    <text evidence="5">F-actin-capping proteins bind in a Ca(2+)-independent manner to the fast growing ends of actin filaments (barbed end) thereby blocking the exchange of subunits at these ends. Unlike other capping proteins (such as gelsolin and severin), these proteins do not sever actin filaments.</text>
</comment>
<dbReference type="PRINTS" id="PR00191">
    <property type="entry name" value="FACTINCAPA"/>
</dbReference>
<comment type="subunit">
    <text evidence="5">Heterodimer of an alpha and a beta subunit.</text>
</comment>
<dbReference type="PROSITE" id="PS00748">
    <property type="entry name" value="F_ACTIN_CAPPING_A_1"/>
    <property type="match status" value="1"/>
</dbReference>
<dbReference type="PANTHER" id="PTHR10653">
    <property type="entry name" value="F-ACTIN-CAPPING PROTEIN SUBUNIT ALPHA"/>
    <property type="match status" value="1"/>
</dbReference>
<dbReference type="Proteomes" id="UP001642483">
    <property type="component" value="Unassembled WGS sequence"/>
</dbReference>
<organism evidence="6 7">
    <name type="scientific">Clavelina lepadiformis</name>
    <name type="common">Light-bulb sea squirt</name>
    <name type="synonym">Ascidia lepadiformis</name>
    <dbReference type="NCBI Taxonomy" id="159417"/>
    <lineage>
        <taxon>Eukaryota</taxon>
        <taxon>Metazoa</taxon>
        <taxon>Chordata</taxon>
        <taxon>Tunicata</taxon>
        <taxon>Ascidiacea</taxon>
        <taxon>Aplousobranchia</taxon>
        <taxon>Clavelinidae</taxon>
        <taxon>Clavelina</taxon>
    </lineage>
</organism>
<dbReference type="InterPro" id="IPR037282">
    <property type="entry name" value="CapZ_alpha/beta"/>
</dbReference>
<accession>A0ABP0GIL4</accession>